<keyword evidence="2" id="KW-0805">Transcription regulation</keyword>
<dbReference type="Pfam" id="PF04542">
    <property type="entry name" value="Sigma70_r2"/>
    <property type="match status" value="1"/>
</dbReference>
<evidence type="ECO:0000259" key="6">
    <source>
        <dbReference type="Pfam" id="PF04542"/>
    </source>
</evidence>
<evidence type="ECO:0000256" key="1">
    <source>
        <dbReference type="ARBA" id="ARBA00010641"/>
    </source>
</evidence>
<evidence type="ECO:0000256" key="5">
    <source>
        <dbReference type="SAM" id="MobiDB-lite"/>
    </source>
</evidence>
<dbReference type="NCBIfam" id="TIGR02937">
    <property type="entry name" value="sigma70-ECF"/>
    <property type="match status" value="1"/>
</dbReference>
<dbReference type="GO" id="GO:0003677">
    <property type="term" value="F:DNA binding"/>
    <property type="evidence" value="ECO:0007669"/>
    <property type="project" value="InterPro"/>
</dbReference>
<dbReference type="SUPFAM" id="SSF88659">
    <property type="entry name" value="Sigma3 and sigma4 domains of RNA polymerase sigma factors"/>
    <property type="match status" value="1"/>
</dbReference>
<dbReference type="Gene3D" id="1.10.10.10">
    <property type="entry name" value="Winged helix-like DNA-binding domain superfamily/Winged helix DNA-binding domain"/>
    <property type="match status" value="1"/>
</dbReference>
<dbReference type="AlphaFoldDB" id="A0A437M373"/>
<dbReference type="Proteomes" id="UP000282957">
    <property type="component" value="Unassembled WGS sequence"/>
</dbReference>
<comment type="caution">
    <text evidence="8">The sequence shown here is derived from an EMBL/GenBank/DDBJ whole genome shotgun (WGS) entry which is preliminary data.</text>
</comment>
<dbReference type="SUPFAM" id="SSF88946">
    <property type="entry name" value="Sigma2 domain of RNA polymerase sigma factors"/>
    <property type="match status" value="1"/>
</dbReference>
<organism evidence="8 9">
    <name type="scientific">Rhodovarius crocodyli</name>
    <dbReference type="NCBI Taxonomy" id="1979269"/>
    <lineage>
        <taxon>Bacteria</taxon>
        <taxon>Pseudomonadati</taxon>
        <taxon>Pseudomonadota</taxon>
        <taxon>Alphaproteobacteria</taxon>
        <taxon>Acetobacterales</taxon>
        <taxon>Roseomonadaceae</taxon>
        <taxon>Rhodovarius</taxon>
    </lineage>
</organism>
<dbReference type="InterPro" id="IPR036388">
    <property type="entry name" value="WH-like_DNA-bd_sf"/>
</dbReference>
<reference evidence="8 9" key="1">
    <citation type="submission" date="2019-01" db="EMBL/GenBank/DDBJ databases">
        <authorList>
            <person name="Chen W.-M."/>
        </authorList>
    </citation>
    <scope>NUCLEOTIDE SEQUENCE [LARGE SCALE GENOMIC DNA]</scope>
    <source>
        <strain evidence="8 9">CCP-6</strain>
    </source>
</reference>
<evidence type="ECO:0000313" key="8">
    <source>
        <dbReference type="EMBL" id="RVT92005.1"/>
    </source>
</evidence>
<evidence type="ECO:0000256" key="4">
    <source>
        <dbReference type="ARBA" id="ARBA00023163"/>
    </source>
</evidence>
<dbReference type="InterPro" id="IPR013249">
    <property type="entry name" value="RNA_pol_sigma70_r4_t2"/>
</dbReference>
<protein>
    <submittedName>
        <fullName evidence="8">Sigma-70 family RNA polymerase sigma factor</fullName>
    </submittedName>
</protein>
<dbReference type="Pfam" id="PF08281">
    <property type="entry name" value="Sigma70_r4_2"/>
    <property type="match status" value="1"/>
</dbReference>
<feature type="compositionally biased region" description="Basic and acidic residues" evidence="5">
    <location>
        <begin position="1"/>
        <end position="18"/>
    </location>
</feature>
<dbReference type="CDD" id="cd06171">
    <property type="entry name" value="Sigma70_r4"/>
    <property type="match status" value="1"/>
</dbReference>
<dbReference type="Gene3D" id="1.10.1740.10">
    <property type="match status" value="1"/>
</dbReference>
<keyword evidence="4" id="KW-0804">Transcription</keyword>
<sequence length="207" mass="23178">MVDLATRHEAKRRSDSRGVSDTLPPEEAVALLCRVAAEADRAAFATLFAHFAPRLKTYLMRLGLPSAGAEELAQETMLTVWRQAAQFDPASTGVAGWIFTIARNRRLDAARRDQVRSRLRDHLDPAQLETSAPPVADTALDEAERGARLHQALRHLPADQLEVLRLSFFDERPHAEIERALGIPLGTVKSRLRLGMMRLRKLLDDMQ</sequence>
<dbReference type="InterPro" id="IPR039425">
    <property type="entry name" value="RNA_pol_sigma-70-like"/>
</dbReference>
<feature type="domain" description="RNA polymerase sigma-70 region 2" evidence="6">
    <location>
        <begin position="47"/>
        <end position="114"/>
    </location>
</feature>
<dbReference type="GO" id="GO:0016987">
    <property type="term" value="F:sigma factor activity"/>
    <property type="evidence" value="ECO:0007669"/>
    <property type="project" value="UniProtKB-KW"/>
</dbReference>
<feature type="region of interest" description="Disordered" evidence="5">
    <location>
        <begin position="1"/>
        <end position="22"/>
    </location>
</feature>
<gene>
    <name evidence="8" type="ORF">EOD42_19915</name>
</gene>
<keyword evidence="9" id="KW-1185">Reference proteome</keyword>
<dbReference type="EMBL" id="SACL01000008">
    <property type="protein sequence ID" value="RVT92005.1"/>
    <property type="molecule type" value="Genomic_DNA"/>
</dbReference>
<dbReference type="OrthoDB" id="9784272at2"/>
<name>A0A437M373_9PROT</name>
<accession>A0A437M373</accession>
<dbReference type="PANTHER" id="PTHR43133:SF62">
    <property type="entry name" value="RNA POLYMERASE SIGMA FACTOR SIGZ"/>
    <property type="match status" value="1"/>
</dbReference>
<feature type="domain" description="RNA polymerase sigma factor 70 region 4 type 2" evidence="7">
    <location>
        <begin position="148"/>
        <end position="199"/>
    </location>
</feature>
<proteinExistence type="inferred from homology"/>
<dbReference type="PANTHER" id="PTHR43133">
    <property type="entry name" value="RNA POLYMERASE ECF-TYPE SIGMA FACTO"/>
    <property type="match status" value="1"/>
</dbReference>
<dbReference type="InterPro" id="IPR013324">
    <property type="entry name" value="RNA_pol_sigma_r3/r4-like"/>
</dbReference>
<evidence type="ECO:0000313" key="9">
    <source>
        <dbReference type="Proteomes" id="UP000282957"/>
    </source>
</evidence>
<dbReference type="InterPro" id="IPR013325">
    <property type="entry name" value="RNA_pol_sigma_r2"/>
</dbReference>
<keyword evidence="3" id="KW-0731">Sigma factor</keyword>
<dbReference type="GO" id="GO:0006352">
    <property type="term" value="P:DNA-templated transcription initiation"/>
    <property type="evidence" value="ECO:0007669"/>
    <property type="project" value="InterPro"/>
</dbReference>
<evidence type="ECO:0000259" key="7">
    <source>
        <dbReference type="Pfam" id="PF08281"/>
    </source>
</evidence>
<dbReference type="InterPro" id="IPR007627">
    <property type="entry name" value="RNA_pol_sigma70_r2"/>
</dbReference>
<evidence type="ECO:0000256" key="3">
    <source>
        <dbReference type="ARBA" id="ARBA00023082"/>
    </source>
</evidence>
<evidence type="ECO:0000256" key="2">
    <source>
        <dbReference type="ARBA" id="ARBA00023015"/>
    </source>
</evidence>
<comment type="similarity">
    <text evidence="1">Belongs to the sigma-70 factor family. ECF subfamily.</text>
</comment>
<dbReference type="InterPro" id="IPR014284">
    <property type="entry name" value="RNA_pol_sigma-70_dom"/>
</dbReference>